<proteinExistence type="predicted"/>
<dbReference type="Proteomes" id="UP000524558">
    <property type="component" value="Unassembled WGS sequence"/>
</dbReference>
<dbReference type="PANTHER" id="PTHR23340">
    <property type="entry name" value="ARGININE/SERINE RICH SPLICING FACTOR SF4/14"/>
    <property type="match status" value="1"/>
</dbReference>
<organism evidence="8 9">
    <name type="scientific">Chroicocephalus maculipennis</name>
    <name type="common">Brown-hooded gull</name>
    <name type="synonym">Larus maculipennis</name>
    <dbReference type="NCBI Taxonomy" id="287016"/>
    <lineage>
        <taxon>Eukaryota</taxon>
        <taxon>Metazoa</taxon>
        <taxon>Chordata</taxon>
        <taxon>Craniata</taxon>
        <taxon>Vertebrata</taxon>
        <taxon>Euteleostomi</taxon>
        <taxon>Archelosauria</taxon>
        <taxon>Archosauria</taxon>
        <taxon>Dinosauria</taxon>
        <taxon>Saurischia</taxon>
        <taxon>Theropoda</taxon>
        <taxon>Coelurosauria</taxon>
        <taxon>Aves</taxon>
        <taxon>Neognathae</taxon>
        <taxon>Neoaves</taxon>
        <taxon>Charadriiformes</taxon>
        <taxon>Laridae</taxon>
        <taxon>Chroicocephalus</taxon>
    </lineage>
</organism>
<dbReference type="AlphaFoldDB" id="A0A7K5NGC7"/>
<dbReference type="PROSITE" id="PS50174">
    <property type="entry name" value="G_PATCH"/>
    <property type="match status" value="1"/>
</dbReference>
<evidence type="ECO:0000256" key="3">
    <source>
        <dbReference type="ARBA" id="ARBA00023187"/>
    </source>
</evidence>
<dbReference type="InterPro" id="IPR000467">
    <property type="entry name" value="G_patch_dom"/>
</dbReference>
<name>A0A7K5NGC7_CHRMC</name>
<feature type="compositionally biased region" description="Basic and acidic residues" evidence="5">
    <location>
        <begin position="67"/>
        <end position="80"/>
    </location>
</feature>
<feature type="compositionally biased region" description="Basic and acidic residues" evidence="5">
    <location>
        <begin position="92"/>
        <end position="113"/>
    </location>
</feature>
<dbReference type="Gene3D" id="1.10.10.790">
    <property type="entry name" value="Surp module"/>
    <property type="match status" value="2"/>
</dbReference>
<feature type="compositionally biased region" description="Basic and acidic residues" evidence="5">
    <location>
        <begin position="891"/>
        <end position="901"/>
    </location>
</feature>
<dbReference type="PANTHER" id="PTHR23340:SF2">
    <property type="entry name" value="SURP AND G-PATCH DOMAIN-CONTAINING PROTEIN 2"/>
    <property type="match status" value="1"/>
</dbReference>
<keyword evidence="9" id="KW-1185">Reference proteome</keyword>
<comment type="subcellular location">
    <subcellularLocation>
        <location evidence="1">Nucleus</location>
    </subcellularLocation>
</comment>
<evidence type="ECO:0000256" key="2">
    <source>
        <dbReference type="ARBA" id="ARBA00022664"/>
    </source>
</evidence>
<evidence type="ECO:0000259" key="6">
    <source>
        <dbReference type="PROSITE" id="PS50128"/>
    </source>
</evidence>
<feature type="compositionally biased region" description="Polar residues" evidence="5">
    <location>
        <begin position="753"/>
        <end position="787"/>
    </location>
</feature>
<dbReference type="GO" id="GO:0005654">
    <property type="term" value="C:nucleoplasm"/>
    <property type="evidence" value="ECO:0007669"/>
    <property type="project" value="TreeGrafter"/>
</dbReference>
<feature type="compositionally biased region" description="Basic and acidic residues" evidence="5">
    <location>
        <begin position="141"/>
        <end position="172"/>
    </location>
</feature>
<keyword evidence="2" id="KW-0507">mRNA processing</keyword>
<reference evidence="8 9" key="1">
    <citation type="submission" date="2019-09" db="EMBL/GenBank/DDBJ databases">
        <title>Bird 10,000 Genomes (B10K) Project - Family phase.</title>
        <authorList>
            <person name="Zhang G."/>
        </authorList>
    </citation>
    <scope>NUCLEOTIDE SEQUENCE [LARGE SCALE GENOMIC DNA]</scope>
    <source>
        <strain evidence="8">B10K-DU-021-33</strain>
        <tissue evidence="8">Mixed tissue sample</tissue>
    </source>
</reference>
<keyword evidence="4" id="KW-0539">Nucleus</keyword>
<dbReference type="Pfam" id="PF01585">
    <property type="entry name" value="G-patch"/>
    <property type="match status" value="1"/>
</dbReference>
<feature type="non-terminal residue" evidence="8">
    <location>
        <position position="1"/>
    </location>
</feature>
<evidence type="ECO:0000259" key="7">
    <source>
        <dbReference type="PROSITE" id="PS50174"/>
    </source>
</evidence>
<gene>
    <name evidence="8" type="primary">Sugp2</name>
    <name evidence="8" type="ORF">CHRMAC_R00280</name>
</gene>
<dbReference type="InterPro" id="IPR040169">
    <property type="entry name" value="SUGP1/2"/>
</dbReference>
<evidence type="ECO:0000256" key="4">
    <source>
        <dbReference type="ARBA" id="ARBA00023242"/>
    </source>
</evidence>
<sequence length="1136" mass="126864">MASRRITRETFDAVVQDKVKRYRMDRSNAIEDTGGHFKAHSRPVPRPRYEDSFHDDGRYTHDNGGGHPHDDWSEDPRDDYPGPSYRSASPLIRKDNYYHEQYGRPASRDREFGRPASRGGEYGRPASHDREYGRPGGGNREYGRPASRDREYGRGGSHDREYGRPASHDREYGGLVSHDQDYGPPDSWEWGGPHETDFSSSDILGDFRSPGLMEDEYGNMENQEYDVDFGIQSDSEFRPPIRRGNVGRGRILRGKRIARGAVKTKVFKGDIKTPLKKWNTKKLPLGPDQKPAMQPDQMPETAERPNQRPVTVQRPNQKLPPRPNQRPAVTTQRRGGRLPKPAHVFRNLNFDRGGKSDIFSTFGIEIIKWAGFHAIKNDAEFSRLFGARGGLETETCAKMLASFKCWGGPEHRDYCFFTIKSLQHAALKTPKVDNEFLNMLLDKGAVKTKNCFFEIIKPFGGGIMRLQDRLLKGVTPLLMACNAYELSIKTSGFGNPREMASAFETTVSLCRKSWGGLGQTFALASVFRQEKRGGAVGLQEMAPAPTLFPRGGDSTLFGREYIENLKAWLEKSGYPIQMKKTEPESRGGLNKPSPDTKAKNYILFLPTAPQRADRKVVETIEQLVNSIVSGTLSAKERNAQKNCPEYWFLTDEDSLEYKYYRLKLSEMQRRTSAGGGVGGEGRTLEESATESVRAMLYARKVASIKRRLFKRKRLGIIAQHSIRGRRVRGGTIGTQTVLSAGTVLKHQDKQLEGSVQSKPSVSETSPPEKNSSLDTTSSSQGATSSEVSLPAEERADSEDLGGPTELFPPLASQFPDVDAKTMETAEKLAKFVAQVGPEIEQFSIDNSADNPDLWFLQDRNSSAFKFYRMKVYELCPSINFGGVSEATDAGEGAKPEERGGDISEEEEDEEEEEEEDNEEEAEFEEDISQSLEEMEMEQAEEAEEDDISAGRSVENLAEEMISKTGEEISTGEMQLATSSDGAIPNLSTQASAPAPGTLFPRKRISSKSLKVGMIPASKRICLIEEPKVHEPVRIAYDRPRGCRGGKKKKVKNSSDLEFSHKKLTNRNVGFQMLQKMGWQEGHGLGTRGKGIREPVKVGATSAGEGLGVAGEENKEDAFDVFRQRMIQMYRQKRASK</sequence>
<comment type="caution">
    <text evidence="8">The sequence shown here is derived from an EMBL/GenBank/DDBJ whole genome shotgun (WGS) entry which is preliminary data.</text>
</comment>
<dbReference type="GO" id="GO:0006397">
    <property type="term" value="P:mRNA processing"/>
    <property type="evidence" value="ECO:0007669"/>
    <property type="project" value="UniProtKB-KW"/>
</dbReference>
<feature type="compositionally biased region" description="Basic and acidic residues" evidence="5">
    <location>
        <begin position="22"/>
        <end position="35"/>
    </location>
</feature>
<feature type="region of interest" description="Disordered" evidence="5">
    <location>
        <begin position="883"/>
        <end position="926"/>
    </location>
</feature>
<evidence type="ECO:0000313" key="8">
    <source>
        <dbReference type="EMBL" id="NWT42061.1"/>
    </source>
</evidence>
<dbReference type="Pfam" id="PF01805">
    <property type="entry name" value="Surp"/>
    <property type="match status" value="1"/>
</dbReference>
<feature type="non-terminal residue" evidence="8">
    <location>
        <position position="1136"/>
    </location>
</feature>
<dbReference type="SMART" id="SM00443">
    <property type="entry name" value="G_patch"/>
    <property type="match status" value="1"/>
</dbReference>
<feature type="region of interest" description="Disordered" evidence="5">
    <location>
        <begin position="278"/>
        <end position="340"/>
    </location>
</feature>
<dbReference type="SUPFAM" id="SSF109905">
    <property type="entry name" value="Surp module (SWAP domain)"/>
    <property type="match status" value="2"/>
</dbReference>
<accession>A0A7K5NGC7</accession>
<dbReference type="GO" id="GO:0008380">
    <property type="term" value="P:RNA splicing"/>
    <property type="evidence" value="ECO:0007669"/>
    <property type="project" value="UniProtKB-KW"/>
</dbReference>
<evidence type="ECO:0000313" key="9">
    <source>
        <dbReference type="Proteomes" id="UP000524558"/>
    </source>
</evidence>
<dbReference type="InterPro" id="IPR035967">
    <property type="entry name" value="SWAP/Surp_sf"/>
</dbReference>
<protein>
    <submittedName>
        <fullName evidence="8">SUGP2 protein</fullName>
    </submittedName>
</protein>
<feature type="compositionally biased region" description="Acidic residues" evidence="5">
    <location>
        <begin position="902"/>
        <end position="926"/>
    </location>
</feature>
<evidence type="ECO:0000256" key="5">
    <source>
        <dbReference type="SAM" id="MobiDB-lite"/>
    </source>
</evidence>
<dbReference type="SMART" id="SM00648">
    <property type="entry name" value="SWAP"/>
    <property type="match status" value="2"/>
</dbReference>
<dbReference type="GO" id="GO:0003723">
    <property type="term" value="F:RNA binding"/>
    <property type="evidence" value="ECO:0007669"/>
    <property type="project" value="InterPro"/>
</dbReference>
<dbReference type="InterPro" id="IPR000061">
    <property type="entry name" value="Surp"/>
</dbReference>
<evidence type="ECO:0000256" key="1">
    <source>
        <dbReference type="ARBA" id="ARBA00004123"/>
    </source>
</evidence>
<dbReference type="PROSITE" id="PS50128">
    <property type="entry name" value="SURP"/>
    <property type="match status" value="1"/>
</dbReference>
<feature type="region of interest" description="Disordered" evidence="5">
    <location>
        <begin position="22"/>
        <end position="194"/>
    </location>
</feature>
<dbReference type="EMBL" id="VYZF01000696">
    <property type="protein sequence ID" value="NWT42061.1"/>
    <property type="molecule type" value="Genomic_DNA"/>
</dbReference>
<feature type="compositionally biased region" description="Basic and acidic residues" evidence="5">
    <location>
        <begin position="47"/>
        <end position="61"/>
    </location>
</feature>
<keyword evidence="3" id="KW-0508">mRNA splicing</keyword>
<feature type="domain" description="G-patch" evidence="7">
    <location>
        <begin position="1065"/>
        <end position="1111"/>
    </location>
</feature>
<feature type="domain" description="SURP motif" evidence="6">
    <location>
        <begin position="824"/>
        <end position="867"/>
    </location>
</feature>
<feature type="region of interest" description="Disordered" evidence="5">
    <location>
        <begin position="743"/>
        <end position="812"/>
    </location>
</feature>